<accession>W8B1E7</accession>
<keyword evidence="4" id="KW-0677">Repeat</keyword>
<feature type="region of interest" description="Disordered" evidence="13">
    <location>
        <begin position="696"/>
        <end position="790"/>
    </location>
</feature>
<dbReference type="SUPFAM" id="SSF57667">
    <property type="entry name" value="beta-beta-alpha zinc fingers"/>
    <property type="match status" value="3"/>
</dbReference>
<dbReference type="PANTHER" id="PTHR45993:SF6">
    <property type="entry name" value="C2H2-TYPE DOMAIN-CONTAINING PROTEIN"/>
    <property type="match status" value="1"/>
</dbReference>
<keyword evidence="6" id="KW-0862">Zinc</keyword>
<dbReference type="Gene3D" id="3.30.160.60">
    <property type="entry name" value="Classic Zinc Finger"/>
    <property type="match status" value="5"/>
</dbReference>
<dbReference type="InterPro" id="IPR013087">
    <property type="entry name" value="Znf_C2H2_type"/>
</dbReference>
<dbReference type="AlphaFoldDB" id="W8B1E7"/>
<feature type="compositionally biased region" description="Low complexity" evidence="13">
    <location>
        <begin position="493"/>
        <end position="510"/>
    </location>
</feature>
<dbReference type="GO" id="GO:0000978">
    <property type="term" value="F:RNA polymerase II cis-regulatory region sequence-specific DNA binding"/>
    <property type="evidence" value="ECO:0007669"/>
    <property type="project" value="TreeGrafter"/>
</dbReference>
<feature type="compositionally biased region" description="Polar residues" evidence="13">
    <location>
        <begin position="480"/>
        <end position="492"/>
    </location>
</feature>
<dbReference type="FunFam" id="3.30.160.60:FF:001368">
    <property type="entry name" value="Zinc finger protein 547"/>
    <property type="match status" value="1"/>
</dbReference>
<reference evidence="15" key="2">
    <citation type="journal article" date="2014" name="BMC Genomics">
        <title>A genomic perspective to assessing quality of mass-reared SIT flies used in Mediterranean fruit fly (Ceratitis capitata) eradication in California.</title>
        <authorList>
            <person name="Calla B."/>
            <person name="Hall B."/>
            <person name="Hou S."/>
            <person name="Geib S.M."/>
        </authorList>
    </citation>
    <scope>NUCLEOTIDE SEQUENCE</scope>
</reference>
<feature type="region of interest" description="Disordered" evidence="13">
    <location>
        <begin position="244"/>
        <end position="337"/>
    </location>
</feature>
<dbReference type="FunFam" id="3.30.160.60:FF:001175">
    <property type="entry name" value="Zinc finger, C2H2 type"/>
    <property type="match status" value="1"/>
</dbReference>
<keyword evidence="10" id="KW-0804">Transcription</keyword>
<evidence type="ECO:0000256" key="9">
    <source>
        <dbReference type="ARBA" id="ARBA00023125"/>
    </source>
</evidence>
<dbReference type="OrthoDB" id="10046198at2759"/>
<feature type="region of interest" description="Disordered" evidence="13">
    <location>
        <begin position="44"/>
        <end position="148"/>
    </location>
</feature>
<feature type="compositionally biased region" description="Polar residues" evidence="13">
    <location>
        <begin position="560"/>
        <end position="571"/>
    </location>
</feature>
<feature type="domain" description="C2H2-type" evidence="14">
    <location>
        <begin position="970"/>
        <end position="992"/>
    </location>
</feature>
<evidence type="ECO:0000256" key="13">
    <source>
        <dbReference type="SAM" id="MobiDB-lite"/>
    </source>
</evidence>
<feature type="compositionally biased region" description="Low complexity" evidence="13">
    <location>
        <begin position="307"/>
        <end position="319"/>
    </location>
</feature>
<dbReference type="FunFam" id="3.30.160.60:FF:000046">
    <property type="entry name" value="Putative B-cell lymphoma/leukemia 11A"/>
    <property type="match status" value="1"/>
</dbReference>
<evidence type="ECO:0000256" key="1">
    <source>
        <dbReference type="ARBA" id="ARBA00004123"/>
    </source>
</evidence>
<feature type="region of interest" description="Disordered" evidence="13">
    <location>
        <begin position="822"/>
        <end position="844"/>
    </location>
</feature>
<gene>
    <name evidence="15" type="primary">BC11A</name>
</gene>
<feature type="region of interest" description="Disordered" evidence="13">
    <location>
        <begin position="1085"/>
        <end position="1114"/>
    </location>
</feature>
<dbReference type="SMART" id="SM00355">
    <property type="entry name" value="ZnF_C2H2"/>
    <property type="match status" value="6"/>
</dbReference>
<dbReference type="EMBL" id="GAMC01011624">
    <property type="protein sequence ID" value="JAB94931.1"/>
    <property type="molecule type" value="mRNA"/>
</dbReference>
<feature type="compositionally biased region" description="Pro residues" evidence="13">
    <location>
        <begin position="516"/>
        <end position="526"/>
    </location>
</feature>
<proteinExistence type="evidence at transcript level"/>
<keyword evidence="7" id="KW-0832">Ubl conjugation</keyword>
<organism evidence="15">
    <name type="scientific">Ceratitis capitata</name>
    <name type="common">Mediterranean fruit fly</name>
    <name type="synonym">Tephritis capitata</name>
    <dbReference type="NCBI Taxonomy" id="7213"/>
    <lineage>
        <taxon>Eukaryota</taxon>
        <taxon>Metazoa</taxon>
        <taxon>Ecdysozoa</taxon>
        <taxon>Arthropoda</taxon>
        <taxon>Hexapoda</taxon>
        <taxon>Insecta</taxon>
        <taxon>Pterygota</taxon>
        <taxon>Neoptera</taxon>
        <taxon>Endopterygota</taxon>
        <taxon>Diptera</taxon>
        <taxon>Brachycera</taxon>
        <taxon>Muscomorpha</taxon>
        <taxon>Tephritoidea</taxon>
        <taxon>Tephritidae</taxon>
        <taxon>Ceratitis</taxon>
        <taxon>Ceratitis</taxon>
    </lineage>
</organism>
<evidence type="ECO:0000313" key="15">
    <source>
        <dbReference type="EMBL" id="JAB94930.1"/>
    </source>
</evidence>
<dbReference type="PANTHER" id="PTHR45993">
    <property type="entry name" value="B-CELL LYMPHOMA/LEUKEMIA 11"/>
    <property type="match status" value="1"/>
</dbReference>
<sequence length="1114" mass="119907">METDPSVQDMLTCGSCQKTFALSDIVKFIQHKVLQCNKENYGQCSTQAPSTDRDADDGRPLSLVNRRPSISAPIINRKTSGSGSRIHTPPPSPADLLADGASSTPKRLVDENDNTTPRSEAQAEKNASSDCSNNNSTEPYAVSDADKINTVRIKQEPEPINDDESITSALQHANESSQDNNDGQPMTKRPKIEVADAESNTLHTEPSYYTCSTCKTRYTSAWRLIQHVQHSHGVKIYVELSASSSPHSSSLTNPAPSTSPLSTTHPQSSSMPVVVSTPTITSATSTTQQPSTASSLYPPISHQTQKSDNSSTNGNLSSNSGGGGAGSGSGAGPVIPTVACSGHSNAVQQQQQQIQQQLQQHRVAVAAAAAVEQHKQQQQQQSNLTTAMQNAQNLAVAAAAGIRHHTLLPPPEMHANPFNLLRMPLPPSLGQNPVVPSVAPLFSRPHPDHYRMEQLVSEQFRHHGLNLAAAAVAAANSLGTPHSGVSQFSQGTNASSSNSLESRPPSNSNSHRGSAPPTPLPPPPIIIPQQNAANQVGPQTSMNLEPQMDFYSQRLRQLAGTTSPGAGNIVNSSSPSPRQKQSPHFASPSPSQLPPTPVTNNTRPHSLTPPHKSDSVNPENENINSTPRSASTPPSKPSQENAAVFACAYCEKKFRFENNLIIHQRTHTGEKPYKCTACEFECSHINKLMKHMRVHRSPEDGASNAGSIDSNDAADSEADADADPDGEGDGEAEIDGEEDNMDEDGMDEDEEDEGEDGDDIDYEAEDLSVSNRIDGKSESPKTTSTGPTSLVGELMDKFGLSNIAQYSEAYKQALQESGKFKYLTNKDRDNNNSSNSGISQMSDKLNGFPSALRLRDELSKNIFQQSPQPDGPSQVPLFNPFQNPFELSKRVKMDGNDWWNMSALHRNDSLFENLKMKPLGLGTANSMLHNPMLKKDNRQRNDTCEYCGKVFKNCSNLTVHRRSHTGEKPYKCELCSYACAQSSKLTRHMKTHGRTGKDVYRCRFCDMPFSVPSTLEKHMRKCVVNQGKAAAAAANAANAVAAAQAAAAAQHLQSQLPTQLSPASSLSSFPSQFVGISGSNSGNNISLPGSISGDNDTSLPNSLPTHHITLKEEA</sequence>
<feature type="domain" description="C2H2-type" evidence="14">
    <location>
        <begin position="673"/>
        <end position="700"/>
    </location>
</feature>
<feature type="domain" description="C2H2-type" evidence="14">
    <location>
        <begin position="1000"/>
        <end position="1030"/>
    </location>
</feature>
<reference evidence="15" key="1">
    <citation type="submission" date="2013-07" db="EMBL/GenBank/DDBJ databases">
        <authorList>
            <person name="Geib S."/>
        </authorList>
    </citation>
    <scope>NUCLEOTIDE SEQUENCE</scope>
</reference>
<dbReference type="GO" id="GO:0005634">
    <property type="term" value="C:nucleus"/>
    <property type="evidence" value="ECO:0007669"/>
    <property type="project" value="UniProtKB-SubCell"/>
</dbReference>
<keyword evidence="11" id="KW-0539">Nucleus</keyword>
<dbReference type="GO" id="GO:0003700">
    <property type="term" value="F:DNA-binding transcription factor activity"/>
    <property type="evidence" value="ECO:0007669"/>
    <property type="project" value="TreeGrafter"/>
</dbReference>
<evidence type="ECO:0000256" key="2">
    <source>
        <dbReference type="ARBA" id="ARBA00022499"/>
    </source>
</evidence>
<feature type="compositionally biased region" description="Polar residues" evidence="13">
    <location>
        <begin position="114"/>
        <end position="138"/>
    </location>
</feature>
<keyword evidence="8" id="KW-0805">Transcription regulation</keyword>
<dbReference type="EMBL" id="GAMC01011625">
    <property type="protein sequence ID" value="JAB94930.1"/>
    <property type="molecule type" value="mRNA"/>
</dbReference>
<dbReference type="GO" id="GO:0006357">
    <property type="term" value="P:regulation of transcription by RNA polymerase II"/>
    <property type="evidence" value="ECO:0007669"/>
    <property type="project" value="TreeGrafter"/>
</dbReference>
<feature type="compositionally biased region" description="Polar residues" evidence="13">
    <location>
        <begin position="251"/>
        <end position="266"/>
    </location>
</feature>
<protein>
    <submittedName>
        <fullName evidence="15">B-cell lymphoma/leukemia 11A</fullName>
    </submittedName>
</protein>
<dbReference type="PROSITE" id="PS50157">
    <property type="entry name" value="ZINC_FINGER_C2H2_2"/>
    <property type="match status" value="5"/>
</dbReference>
<dbReference type="PROSITE" id="PS00028">
    <property type="entry name" value="ZINC_FINGER_C2H2_1"/>
    <property type="match status" value="5"/>
</dbReference>
<dbReference type="GO" id="GO:0008270">
    <property type="term" value="F:zinc ion binding"/>
    <property type="evidence" value="ECO:0007669"/>
    <property type="project" value="UniProtKB-KW"/>
</dbReference>
<feature type="region of interest" description="Disordered" evidence="13">
    <location>
        <begin position="480"/>
        <end position="529"/>
    </location>
</feature>
<evidence type="ECO:0000256" key="12">
    <source>
        <dbReference type="PROSITE-ProRule" id="PRU00042"/>
    </source>
</evidence>
<dbReference type="FunFam" id="3.30.160.60:FF:001848">
    <property type="entry name" value="Uncharacterized protein, isoform B"/>
    <property type="match status" value="1"/>
</dbReference>
<keyword evidence="9" id="KW-0238">DNA-binding</keyword>
<feature type="compositionally biased region" description="Gly residues" evidence="13">
    <location>
        <begin position="320"/>
        <end position="331"/>
    </location>
</feature>
<feature type="compositionally biased region" description="Polar residues" evidence="13">
    <location>
        <begin position="615"/>
        <end position="639"/>
    </location>
</feature>
<dbReference type="InterPro" id="IPR036236">
    <property type="entry name" value="Znf_C2H2_sf"/>
</dbReference>
<name>W8B1E7_CERCA</name>
<evidence type="ECO:0000256" key="5">
    <source>
        <dbReference type="ARBA" id="ARBA00022771"/>
    </source>
</evidence>
<keyword evidence="2" id="KW-1017">Isopeptide bond</keyword>
<dbReference type="InterPro" id="IPR057448">
    <property type="entry name" value="BCL-11A_Znf_CCHC"/>
</dbReference>
<evidence type="ECO:0000256" key="3">
    <source>
        <dbReference type="ARBA" id="ARBA00022723"/>
    </source>
</evidence>
<keyword evidence="5 12" id="KW-0863">Zinc-finger</keyword>
<dbReference type="Pfam" id="PF25491">
    <property type="entry name" value="CCHC_BCL-11A"/>
    <property type="match status" value="1"/>
</dbReference>
<dbReference type="Pfam" id="PF00096">
    <property type="entry name" value="zf-C2H2"/>
    <property type="match status" value="4"/>
</dbReference>
<comment type="subcellular location">
    <subcellularLocation>
        <location evidence="1">Nucleus</location>
    </subcellularLocation>
</comment>
<evidence type="ECO:0000256" key="8">
    <source>
        <dbReference type="ARBA" id="ARBA00023015"/>
    </source>
</evidence>
<evidence type="ECO:0000259" key="14">
    <source>
        <dbReference type="PROSITE" id="PS50157"/>
    </source>
</evidence>
<evidence type="ECO:0000256" key="10">
    <source>
        <dbReference type="ARBA" id="ARBA00023163"/>
    </source>
</evidence>
<evidence type="ECO:0000256" key="7">
    <source>
        <dbReference type="ARBA" id="ARBA00022843"/>
    </source>
</evidence>
<feature type="region of interest" description="Disordered" evidence="13">
    <location>
        <begin position="560"/>
        <end position="639"/>
    </location>
</feature>
<feature type="compositionally biased region" description="Acidic residues" evidence="13">
    <location>
        <begin position="712"/>
        <end position="766"/>
    </location>
</feature>
<feature type="compositionally biased region" description="Polar residues" evidence="13">
    <location>
        <begin position="1094"/>
        <end position="1104"/>
    </location>
</feature>
<feature type="compositionally biased region" description="Low complexity" evidence="13">
    <location>
        <begin position="572"/>
        <end position="583"/>
    </location>
</feature>
<keyword evidence="3" id="KW-0479">Metal-binding</keyword>
<evidence type="ECO:0000256" key="6">
    <source>
        <dbReference type="ARBA" id="ARBA00022833"/>
    </source>
</evidence>
<evidence type="ECO:0000256" key="4">
    <source>
        <dbReference type="ARBA" id="ARBA00022737"/>
    </source>
</evidence>
<dbReference type="InterPro" id="IPR051497">
    <property type="entry name" value="Dev/Hematopoietic_TF"/>
</dbReference>
<evidence type="ECO:0000256" key="11">
    <source>
        <dbReference type="ARBA" id="ARBA00023242"/>
    </source>
</evidence>
<feature type="compositionally biased region" description="Low complexity" evidence="13">
    <location>
        <begin position="267"/>
        <end position="295"/>
    </location>
</feature>
<feature type="domain" description="C2H2-type" evidence="14">
    <location>
        <begin position="645"/>
        <end position="672"/>
    </location>
</feature>
<feature type="domain" description="C2H2-type" evidence="14">
    <location>
        <begin position="942"/>
        <end position="969"/>
    </location>
</feature>